<evidence type="ECO:0000313" key="1">
    <source>
        <dbReference type="EMBL" id="KAJ3546756.1"/>
    </source>
</evidence>
<comment type="caution">
    <text evidence="1">The sequence shown here is derived from an EMBL/GenBank/DDBJ whole genome shotgun (WGS) entry which is preliminary data.</text>
</comment>
<accession>A0ACC1SUS8</accession>
<evidence type="ECO:0000313" key="2">
    <source>
        <dbReference type="Proteomes" id="UP001148662"/>
    </source>
</evidence>
<proteinExistence type="predicted"/>
<dbReference type="EMBL" id="JANHOG010001013">
    <property type="protein sequence ID" value="KAJ3546756.1"/>
    <property type="molecule type" value="Genomic_DNA"/>
</dbReference>
<reference evidence="1" key="1">
    <citation type="submission" date="2022-07" db="EMBL/GenBank/DDBJ databases">
        <title>Genome Sequence of Phlebia brevispora.</title>
        <authorList>
            <person name="Buettner E."/>
        </authorList>
    </citation>
    <scope>NUCLEOTIDE SEQUENCE</scope>
    <source>
        <strain evidence="1">MPL23</strain>
    </source>
</reference>
<name>A0ACC1SUS8_9APHY</name>
<gene>
    <name evidence="1" type="ORF">NM688_g5477</name>
</gene>
<organism evidence="1 2">
    <name type="scientific">Phlebia brevispora</name>
    <dbReference type="NCBI Taxonomy" id="194682"/>
    <lineage>
        <taxon>Eukaryota</taxon>
        <taxon>Fungi</taxon>
        <taxon>Dikarya</taxon>
        <taxon>Basidiomycota</taxon>
        <taxon>Agaricomycotina</taxon>
        <taxon>Agaricomycetes</taxon>
        <taxon>Polyporales</taxon>
        <taxon>Meruliaceae</taxon>
        <taxon>Phlebia</taxon>
    </lineage>
</organism>
<sequence>MWNALLVPTFRRVRSSGNVCQLGVSRKRDPISTGSEKLYATPFMTTQGTPLSALPAYTATQSLLRQPRRQPVVHTYELKDGKGRPWLTLNVSSRAPNPSCLPHFYEGDAVNGVVSLDLEKEMQIKSVTAVVHGEIIATHNVRYTFLRLAKELWSLSKNPPSTSSRHTTNDSSSKSKISGRFQWPFSLALPAEVQLEYRRMTQSFRLPSSFYVRGARVTVRYQVYAVVGRGKLQVDNEVGTQVVFTPIIRPEPPSLARQLSYQEKTPLVGPEDDPEGWHRVSPVVLRGSIFNNRAVEAQLTLWLAKPLCYTRGSVVPLVLEIQCDDPQALDILSSPRSPQIRLNRTLSMGYDADWGRAGHSTRQINLCEDSTATTSSGDLADDLQTAVWWEPTRDRSERPSNRHVLCGEVHLSSSLPPSSQLGYFSVLYNVALYPSQAVAFTASSSKKTALCNVPVVIATVYPRCPRPVAYSPPDYASLHSDGTESRVYDAIVYGLWLSGHQTSLVAFSRSSQTRENTRPKLSLAGCIYFRVVTPAARVYRPKGVVGWFKWYMCFHLLPMNLPPFDSVVAEASDLPAYSSLSAHAADFTTRALVEHSYALDDKKDGSWFTLKISSRASSPSSLPLLVEGDPIVGSVSLALVKEAKIKSISISVVGELVLLSSDAYIFAEVTEQLWQPGKGHLHAVGEATTQPTSDDKGKICGSFCWPFSIELPRTVELKHGELQQYQLPASYSERGARVSIHYRITATVIRGLLSTEYAAGTNAVYIPRIQPDPPSPARQNAYLVGTPLLGPEDDPDGWHTLPSLTIRGKIFDVREVEVTCTLSFAKPLCYTRGSNIPLWMALESQDSQVLDLLSTTRATNVRLRRVFHLQYDFLDPMTFGKGTKIADLKATPNIAFRDTTVDVQSATWRPQSRMNAGEGSQKAGTRVLQGELPLKAVPLTVISHGSLPNFPDSMKVPLQTLPLEIATVYSSGPRPLTYLTAQAVDQIPNEFAVLVLFVKATMSSRAGGLYGGIQFSSSKAFITPSVPQVPTPAASTTAATEDANEQPQATPAQPIETAANVSTTADSGASVKASAGISSYSTAFRA</sequence>
<protein>
    <submittedName>
        <fullName evidence="1">Uncharacterized protein</fullName>
    </submittedName>
</protein>
<dbReference type="Proteomes" id="UP001148662">
    <property type="component" value="Unassembled WGS sequence"/>
</dbReference>
<keyword evidence="2" id="KW-1185">Reference proteome</keyword>